<protein>
    <submittedName>
        <fullName evidence="2">Type II toxin-antitoxin system VapC family toxin</fullName>
    </submittedName>
</protein>
<organism evidence="2 3">
    <name type="scientific">Plantimonas leprariae</name>
    <dbReference type="NCBI Taxonomy" id="2615207"/>
    <lineage>
        <taxon>Bacteria</taxon>
        <taxon>Pseudomonadati</taxon>
        <taxon>Pseudomonadota</taxon>
        <taxon>Alphaproteobacteria</taxon>
        <taxon>Hyphomicrobiales</taxon>
        <taxon>Aurantimonadaceae</taxon>
        <taxon>Plantimonas</taxon>
    </lineage>
</organism>
<reference evidence="2 3" key="1">
    <citation type="submission" date="2019-09" db="EMBL/GenBank/DDBJ databases">
        <title>YIM 132180 draft genome.</title>
        <authorList>
            <person name="Zhang K."/>
        </authorList>
    </citation>
    <scope>NUCLEOTIDE SEQUENCE [LARGE SCALE GENOMIC DNA]</scope>
    <source>
        <strain evidence="2 3">YIM 132180</strain>
    </source>
</reference>
<dbReference type="Pfam" id="PF01850">
    <property type="entry name" value="PIN"/>
    <property type="match status" value="1"/>
</dbReference>
<name>A0A7V7PLJ2_9HYPH</name>
<dbReference type="RefSeq" id="WP_150972732.1">
    <property type="nucleotide sequence ID" value="NZ_VZDO01000019.1"/>
</dbReference>
<dbReference type="InterPro" id="IPR029060">
    <property type="entry name" value="PIN-like_dom_sf"/>
</dbReference>
<proteinExistence type="predicted"/>
<dbReference type="Gene3D" id="3.40.50.1010">
    <property type="entry name" value="5'-nuclease"/>
    <property type="match status" value="1"/>
</dbReference>
<keyword evidence="3" id="KW-1185">Reference proteome</keyword>
<dbReference type="InterPro" id="IPR002716">
    <property type="entry name" value="PIN_dom"/>
</dbReference>
<comment type="caution">
    <text evidence="2">The sequence shown here is derived from an EMBL/GenBank/DDBJ whole genome shotgun (WGS) entry which is preliminary data.</text>
</comment>
<evidence type="ECO:0000259" key="1">
    <source>
        <dbReference type="Pfam" id="PF01850"/>
    </source>
</evidence>
<sequence>MIVVDTSVWIDFIRAGGRASIEPFAELSEQLLLHDFVVGELALGNFRDRRSAFRKLAGVFPAPTASTRIVRELIETQRLHSTGIGYVDVHLLASTLLVEGGRLWTRDKRLGVVAGRLGIRAEIE</sequence>
<evidence type="ECO:0000313" key="2">
    <source>
        <dbReference type="EMBL" id="KAB0677081.1"/>
    </source>
</evidence>
<accession>A0A7V7PLJ2</accession>
<dbReference type="Proteomes" id="UP000432089">
    <property type="component" value="Unassembled WGS sequence"/>
</dbReference>
<feature type="domain" description="PIN" evidence="1">
    <location>
        <begin position="2"/>
        <end position="114"/>
    </location>
</feature>
<dbReference type="SUPFAM" id="SSF88723">
    <property type="entry name" value="PIN domain-like"/>
    <property type="match status" value="1"/>
</dbReference>
<dbReference type="AlphaFoldDB" id="A0A7V7PLJ2"/>
<evidence type="ECO:0000313" key="3">
    <source>
        <dbReference type="Proteomes" id="UP000432089"/>
    </source>
</evidence>
<gene>
    <name evidence="2" type="ORF">F6X38_19675</name>
</gene>
<dbReference type="EMBL" id="VZDO01000019">
    <property type="protein sequence ID" value="KAB0677081.1"/>
    <property type="molecule type" value="Genomic_DNA"/>
</dbReference>